<dbReference type="Pfam" id="PF10787">
    <property type="entry name" value="YfmQ"/>
    <property type="match status" value="1"/>
</dbReference>
<evidence type="ECO:0000313" key="1">
    <source>
        <dbReference type="EMBL" id="MBM7703519.1"/>
    </source>
</evidence>
<gene>
    <name evidence="1" type="ORF">JOC83_002368</name>
</gene>
<dbReference type="Proteomes" id="UP000809829">
    <property type="component" value="Unassembled WGS sequence"/>
</dbReference>
<dbReference type="EMBL" id="JAFBFC010000004">
    <property type="protein sequence ID" value="MBM7703519.1"/>
    <property type="molecule type" value="Genomic_DNA"/>
</dbReference>
<evidence type="ECO:0000313" key="2">
    <source>
        <dbReference type="Proteomes" id="UP000809829"/>
    </source>
</evidence>
<dbReference type="InterPro" id="IPR019723">
    <property type="entry name" value="Uncharacterised_YfmQ"/>
</dbReference>
<protein>
    <recommendedName>
        <fullName evidence="3">YfmQ</fullName>
    </recommendedName>
</protein>
<comment type="caution">
    <text evidence="1">The sequence shown here is derived from an EMBL/GenBank/DDBJ whole genome shotgun (WGS) entry which is preliminary data.</text>
</comment>
<name>A0ABS2QYH4_9BACI</name>
<keyword evidence="2" id="KW-1185">Reference proteome</keyword>
<reference evidence="1 2" key="1">
    <citation type="submission" date="2021-01" db="EMBL/GenBank/DDBJ databases">
        <title>Genomic Encyclopedia of Type Strains, Phase IV (KMG-IV): sequencing the most valuable type-strain genomes for metagenomic binning, comparative biology and taxonomic classification.</title>
        <authorList>
            <person name="Goeker M."/>
        </authorList>
    </citation>
    <scope>NUCLEOTIDE SEQUENCE [LARGE SCALE GENOMIC DNA]</scope>
    <source>
        <strain evidence="1 2">DSM 104297</strain>
    </source>
</reference>
<proteinExistence type="predicted"/>
<accession>A0ABS2QYH4</accession>
<sequence>MTLTVLLSLIVLAFVKILLTCLPNDAVAWMFKKFETHSKLDEENTTVTIDSNLLEGKGKIEVLDAFNEAIFIKQHYIFPGNEHLYLQPDNGGTPIVIDTKMGKRDVRLFVYSYHDYIDVVKQGKKKLVAYRLVSNRLQQHSVAVAGEVV</sequence>
<evidence type="ECO:0008006" key="3">
    <source>
        <dbReference type="Google" id="ProtNLM"/>
    </source>
</evidence>
<dbReference type="RefSeq" id="WP_205187466.1">
    <property type="nucleotide sequence ID" value="NZ_JAFBFC010000004.1"/>
</dbReference>
<organism evidence="1 2">
    <name type="scientific">Priestia iocasae</name>
    <dbReference type="NCBI Taxonomy" id="2291674"/>
    <lineage>
        <taxon>Bacteria</taxon>
        <taxon>Bacillati</taxon>
        <taxon>Bacillota</taxon>
        <taxon>Bacilli</taxon>
        <taxon>Bacillales</taxon>
        <taxon>Bacillaceae</taxon>
        <taxon>Priestia</taxon>
    </lineage>
</organism>